<dbReference type="PANTHER" id="PTHR37574">
    <property type="entry name" value="LIPASE B"/>
    <property type="match status" value="1"/>
</dbReference>
<evidence type="ECO:0000256" key="1">
    <source>
        <dbReference type="SAM" id="SignalP"/>
    </source>
</evidence>
<keyword evidence="2" id="KW-0378">Hydrolase</keyword>
<gene>
    <name evidence="2" type="ORF">FA10DRAFT_248936</name>
</gene>
<organism evidence="2 3">
    <name type="scientific">Acaromyces ingoldii</name>
    <dbReference type="NCBI Taxonomy" id="215250"/>
    <lineage>
        <taxon>Eukaryota</taxon>
        <taxon>Fungi</taxon>
        <taxon>Dikarya</taxon>
        <taxon>Basidiomycota</taxon>
        <taxon>Ustilaginomycotina</taxon>
        <taxon>Exobasidiomycetes</taxon>
        <taxon>Exobasidiales</taxon>
        <taxon>Cryptobasidiaceae</taxon>
        <taxon>Acaromyces</taxon>
    </lineage>
</organism>
<keyword evidence="3" id="KW-1185">Reference proteome</keyword>
<evidence type="ECO:0000313" key="3">
    <source>
        <dbReference type="Proteomes" id="UP000245768"/>
    </source>
</evidence>
<dbReference type="STRING" id="215250.A0A316Z260"/>
<proteinExistence type="predicted"/>
<accession>A0A316Z260</accession>
<dbReference type="AlphaFoldDB" id="A0A316Z260"/>
<sequence>MLFSALFALSCWSLVLPSLSVAKPLPWAGRDVTKDAPYTVPVSTLSSAIECPSSTPIGDAPGGVVLLVHGTGSTGEESWGSTPYASLLPQLSPGFDICWITLPGRSQGDIQVSAEYVAYNVAPLASKSKTGTISVIGHSQGNLDIQWALNFWPSTRPLVKSFTSLAGDFNGTDEGPFLCGIGNLTSTGCTPATIQQSTTRLTGGGPSAFLAALHTFGGKALVKTTSLFTRYDDVIQSEQEPYPTSRLPGADSIALQDEGICGPAHLAEHFTMLVDTAAFALAYDALTHDEGDATSRFDKQYCFHYINETLVEGDLQLFAKTPDIVKSIVLDVSSFETEPQQKTEPALMSYVCESGSAENCG</sequence>
<protein>
    <submittedName>
        <fullName evidence="2">Alpha/beta-hydrolase</fullName>
    </submittedName>
</protein>
<reference evidence="2 3" key="1">
    <citation type="journal article" date="2018" name="Mol. Biol. Evol.">
        <title>Broad Genomic Sampling Reveals a Smut Pathogenic Ancestry of the Fungal Clade Ustilaginomycotina.</title>
        <authorList>
            <person name="Kijpornyongpan T."/>
            <person name="Mondo S.J."/>
            <person name="Barry K."/>
            <person name="Sandor L."/>
            <person name="Lee J."/>
            <person name="Lipzen A."/>
            <person name="Pangilinan J."/>
            <person name="LaButti K."/>
            <person name="Hainaut M."/>
            <person name="Henrissat B."/>
            <person name="Grigoriev I.V."/>
            <person name="Spatafora J.W."/>
            <person name="Aime M.C."/>
        </authorList>
    </citation>
    <scope>NUCLEOTIDE SEQUENCE [LARGE SCALE GENOMIC DNA]</scope>
    <source>
        <strain evidence="2 3">MCA 4198</strain>
    </source>
</reference>
<dbReference type="GeneID" id="37041425"/>
<dbReference type="RefSeq" id="XP_025381473.1">
    <property type="nucleotide sequence ID" value="XM_025519509.1"/>
</dbReference>
<dbReference type="InParanoid" id="A0A316Z260"/>
<keyword evidence="1" id="KW-0732">Signal</keyword>
<dbReference type="InterPro" id="IPR053228">
    <property type="entry name" value="Stereospecific_Lipase"/>
</dbReference>
<evidence type="ECO:0000313" key="2">
    <source>
        <dbReference type="EMBL" id="PWN94275.1"/>
    </source>
</evidence>
<dbReference type="EMBL" id="KZ819634">
    <property type="protein sequence ID" value="PWN94275.1"/>
    <property type="molecule type" value="Genomic_DNA"/>
</dbReference>
<dbReference type="GO" id="GO:0016787">
    <property type="term" value="F:hydrolase activity"/>
    <property type="evidence" value="ECO:0007669"/>
    <property type="project" value="UniProtKB-KW"/>
</dbReference>
<dbReference type="InterPro" id="IPR029058">
    <property type="entry name" value="AB_hydrolase_fold"/>
</dbReference>
<feature type="signal peptide" evidence="1">
    <location>
        <begin position="1"/>
        <end position="22"/>
    </location>
</feature>
<name>A0A316Z260_9BASI</name>
<feature type="chain" id="PRO_5016278156" evidence="1">
    <location>
        <begin position="23"/>
        <end position="361"/>
    </location>
</feature>
<dbReference type="OrthoDB" id="4605274at2759"/>
<dbReference type="SUPFAM" id="SSF53474">
    <property type="entry name" value="alpha/beta-Hydrolases"/>
    <property type="match status" value="1"/>
</dbReference>
<dbReference type="Gene3D" id="3.40.50.1820">
    <property type="entry name" value="alpha/beta hydrolase"/>
    <property type="match status" value="1"/>
</dbReference>
<dbReference type="Proteomes" id="UP000245768">
    <property type="component" value="Unassembled WGS sequence"/>
</dbReference>
<dbReference type="PANTHER" id="PTHR37574:SF1">
    <property type="entry name" value="LIPASE B"/>
    <property type="match status" value="1"/>
</dbReference>